<gene>
    <name evidence="3" type="primary">6049491</name>
    <name evidence="2" type="ORF">CpipJ_CPIJ015841</name>
</gene>
<reference evidence="3" key="2">
    <citation type="submission" date="2020-05" db="UniProtKB">
        <authorList>
            <consortium name="EnsemblMetazoa"/>
        </authorList>
    </citation>
    <scope>IDENTIFICATION</scope>
    <source>
        <strain evidence="3">JHB</strain>
    </source>
</reference>
<protein>
    <submittedName>
        <fullName evidence="2 3">Uncharacterized protein</fullName>
    </submittedName>
</protein>
<dbReference type="EMBL" id="DS232531">
    <property type="protein sequence ID" value="EDS43053.1"/>
    <property type="molecule type" value="Genomic_DNA"/>
</dbReference>
<feature type="region of interest" description="Disordered" evidence="1">
    <location>
        <begin position="51"/>
        <end position="104"/>
    </location>
</feature>
<evidence type="ECO:0000313" key="4">
    <source>
        <dbReference type="Proteomes" id="UP000002320"/>
    </source>
</evidence>
<sequence length="188" mass="21553">MTDHDRGDGEEELFGGSSGQEVTVHVDVADVWLRFAKLRTAVTSLELYGTHSGGTGQEVPPNPSPPSTCSAFGRGRRAPERAVPLHDRLDRHPSDGRNGSFDERTKSLLGGVRFLQLPNQCRAVNKNHDKKQETRNKKQETRNKKQETRNKKQETRNKKQETRNKKQETRNKKQETRNKKQETRNKKQ</sequence>
<organism>
    <name type="scientific">Culex quinquefasciatus</name>
    <name type="common">Southern house mosquito</name>
    <name type="synonym">Culex pungens</name>
    <dbReference type="NCBI Taxonomy" id="7176"/>
    <lineage>
        <taxon>Eukaryota</taxon>
        <taxon>Metazoa</taxon>
        <taxon>Ecdysozoa</taxon>
        <taxon>Arthropoda</taxon>
        <taxon>Hexapoda</taxon>
        <taxon>Insecta</taxon>
        <taxon>Pterygota</taxon>
        <taxon>Neoptera</taxon>
        <taxon>Endopterygota</taxon>
        <taxon>Diptera</taxon>
        <taxon>Nematocera</taxon>
        <taxon>Culicoidea</taxon>
        <taxon>Culicidae</taxon>
        <taxon>Culicinae</taxon>
        <taxon>Culicini</taxon>
        <taxon>Culex</taxon>
        <taxon>Culex</taxon>
    </lineage>
</organism>
<reference evidence="2" key="1">
    <citation type="submission" date="2007-03" db="EMBL/GenBank/DDBJ databases">
        <title>Annotation of Culex pipiens quinquefasciatus.</title>
        <authorList>
            <consortium name="The Broad Institute Genome Sequencing Platform"/>
            <person name="Atkinson P.W."/>
            <person name="Hemingway J."/>
            <person name="Christensen B.M."/>
            <person name="Higgs S."/>
            <person name="Kodira C."/>
            <person name="Hannick L."/>
            <person name="Megy K."/>
            <person name="O'Leary S."/>
            <person name="Pearson M."/>
            <person name="Haas B.J."/>
            <person name="Mauceli E."/>
            <person name="Wortman J.R."/>
            <person name="Lee N.H."/>
            <person name="Guigo R."/>
            <person name="Stanke M."/>
            <person name="Alvarado L."/>
            <person name="Amedeo P."/>
            <person name="Antoine C.H."/>
            <person name="Arensburger P."/>
            <person name="Bidwell S.L."/>
            <person name="Crawford M."/>
            <person name="Camaro F."/>
            <person name="Devon K."/>
            <person name="Engels R."/>
            <person name="Hammond M."/>
            <person name="Howarth C."/>
            <person name="Koehrsen M."/>
            <person name="Lawson D."/>
            <person name="Montgomery P."/>
            <person name="Nene V."/>
            <person name="Nusbaum C."/>
            <person name="Puiu D."/>
            <person name="Romero-Severson J."/>
            <person name="Severson D.W."/>
            <person name="Shumway M."/>
            <person name="Sisk P."/>
            <person name="Stolte C."/>
            <person name="Zeng Q."/>
            <person name="Eisenstadt E."/>
            <person name="Fraser-Liggett C."/>
            <person name="Strausberg R."/>
            <person name="Galagan J."/>
            <person name="Birren B."/>
            <person name="Collins F.H."/>
        </authorList>
    </citation>
    <scope>NUCLEOTIDE SEQUENCE [LARGE SCALE GENOMIC DNA]</scope>
    <source>
        <strain evidence="2">JHB</strain>
    </source>
</reference>
<feature type="region of interest" description="Disordered" evidence="1">
    <location>
        <begin position="119"/>
        <end position="188"/>
    </location>
</feature>
<dbReference type="AlphaFoldDB" id="B0X9C1"/>
<feature type="compositionally biased region" description="Basic and acidic residues" evidence="1">
    <location>
        <begin position="126"/>
        <end position="188"/>
    </location>
</feature>
<keyword evidence="4" id="KW-1185">Reference proteome</keyword>
<proteinExistence type="predicted"/>
<dbReference type="Proteomes" id="UP000002320">
    <property type="component" value="Unassembled WGS sequence"/>
</dbReference>
<accession>B0X9C1</accession>
<evidence type="ECO:0000313" key="2">
    <source>
        <dbReference type="EMBL" id="EDS43053.1"/>
    </source>
</evidence>
<dbReference type="EnsemblMetazoa" id="CPIJ015841-RA">
    <property type="protein sequence ID" value="CPIJ015841-PA"/>
    <property type="gene ID" value="CPIJ015841"/>
</dbReference>
<dbReference type="VEuPathDB" id="VectorBase:CPIJ015841"/>
<dbReference type="KEGG" id="cqu:CpipJ_CPIJ015841"/>
<evidence type="ECO:0000313" key="3">
    <source>
        <dbReference type="EnsemblMetazoa" id="CPIJ015841-PA"/>
    </source>
</evidence>
<dbReference type="HOGENOM" id="CLU_1442428_0_0_1"/>
<name>B0X9C1_CULQU</name>
<dbReference type="InParanoid" id="B0X9C1"/>
<feature type="compositionally biased region" description="Basic and acidic residues" evidence="1">
    <location>
        <begin position="77"/>
        <end position="104"/>
    </location>
</feature>
<evidence type="ECO:0000256" key="1">
    <source>
        <dbReference type="SAM" id="MobiDB-lite"/>
    </source>
</evidence>